<proteinExistence type="predicted"/>
<dbReference type="STRING" id="50960.LS81_04250"/>
<dbReference type="RefSeq" id="WP_034322090.1">
    <property type="nucleotide sequence ID" value="NZ_FZNF01000073.1"/>
</dbReference>
<gene>
    <name evidence="2" type="ORF">LS80_009535</name>
</gene>
<evidence type="ECO:0000313" key="2">
    <source>
        <dbReference type="EMBL" id="TLD95130.1"/>
    </source>
</evidence>
<comment type="caution">
    <text evidence="2">The sequence shown here is derived from an EMBL/GenBank/DDBJ whole genome shotgun (WGS) entry which is preliminary data.</text>
</comment>
<accession>A0A4U8T6B3</accession>
<reference evidence="2 3" key="1">
    <citation type="journal article" date="2014" name="Genome Announc.">
        <title>Draft genome sequences of eight enterohepatic helicobacter species isolated from both laboratory and wild rodents.</title>
        <authorList>
            <person name="Sheh A."/>
            <person name="Shen Z."/>
            <person name="Fox J.G."/>
        </authorList>
    </citation>
    <scope>NUCLEOTIDE SEQUENCE [LARGE SCALE GENOMIC DNA]</scope>
    <source>
        <strain evidence="2 3">ATCC 49310</strain>
    </source>
</reference>
<dbReference type="EMBL" id="JRPK02000050">
    <property type="protein sequence ID" value="TLD95130.1"/>
    <property type="molecule type" value="Genomic_DNA"/>
</dbReference>
<feature type="compositionally biased region" description="Polar residues" evidence="1">
    <location>
        <begin position="256"/>
        <end position="274"/>
    </location>
</feature>
<evidence type="ECO:0000256" key="1">
    <source>
        <dbReference type="SAM" id="MobiDB-lite"/>
    </source>
</evidence>
<feature type="region of interest" description="Disordered" evidence="1">
    <location>
        <begin position="256"/>
        <end position="293"/>
    </location>
</feature>
<organism evidence="2 3">
    <name type="scientific">Helicobacter trogontum</name>
    <dbReference type="NCBI Taxonomy" id="50960"/>
    <lineage>
        <taxon>Bacteria</taxon>
        <taxon>Pseudomonadati</taxon>
        <taxon>Campylobacterota</taxon>
        <taxon>Epsilonproteobacteria</taxon>
        <taxon>Campylobacterales</taxon>
        <taxon>Helicobacteraceae</taxon>
        <taxon>Helicobacter</taxon>
    </lineage>
</organism>
<name>A0A4U8T6B3_9HELI</name>
<sequence length="293" mass="33259">MKALAGVFYANIVGGKVSWIFTKKDMSEWNENDLLVIPIPDELVDKVEVGTEYRENSFIFNEDIFTQQDVVYGVLGIQNELLYVFTKEERESYGKDEKVVIIPENQRREVKLGDMYDGSTQSFMLDVEHVRGLYTEEANSKYNSIINVVMGEATPISEMISWETQEREAKAYLETKDPKQATSIALMANAQQRGLEQFANKILEKAQKYRIASSFLIGYRQKVIHDLESANDIASLYSARFNDAFALEQLQSMMSGYSNTQEPSSEQAEQNTAEKSQPKSSTNSKKPTSKKGE</sequence>
<dbReference type="AlphaFoldDB" id="A0A4U8T6B3"/>
<protein>
    <submittedName>
        <fullName evidence="2">Uncharacterized protein</fullName>
    </submittedName>
</protein>
<evidence type="ECO:0000313" key="3">
    <source>
        <dbReference type="Proteomes" id="UP000029861"/>
    </source>
</evidence>
<dbReference type="Proteomes" id="UP000029861">
    <property type="component" value="Unassembled WGS sequence"/>
</dbReference>